<sequence length="112" mass="12536">MQMRAGRKDPDPWGLINQESIVRTMNSHSSQWVSCGEIRLKDVSRVNELEERGAIWIFPCLSSLLGHRRLETKSRSHSSVEGARFRALGPNSPEVRLSSGHSASKRRGSSHA</sequence>
<reference evidence="1" key="1">
    <citation type="submission" date="2021-08" db="EMBL/GenBank/DDBJ databases">
        <title>The first chromosome-level gecko genome reveals the dynamic sex chromosomes of Neotropical dwarf geckos (Sphaerodactylidae: Sphaerodactylus).</title>
        <authorList>
            <person name="Pinto B.J."/>
            <person name="Keating S.E."/>
            <person name="Gamble T."/>
        </authorList>
    </citation>
    <scope>NUCLEOTIDE SEQUENCE</scope>
    <source>
        <strain evidence="1">TG3544</strain>
    </source>
</reference>
<name>A0ACB8ELV6_9SAUR</name>
<proteinExistence type="predicted"/>
<evidence type="ECO:0000313" key="2">
    <source>
        <dbReference type="Proteomes" id="UP000827872"/>
    </source>
</evidence>
<dbReference type="EMBL" id="CM037616">
    <property type="protein sequence ID" value="KAH7993478.1"/>
    <property type="molecule type" value="Genomic_DNA"/>
</dbReference>
<comment type="caution">
    <text evidence="1">The sequence shown here is derived from an EMBL/GenBank/DDBJ whole genome shotgun (WGS) entry which is preliminary data.</text>
</comment>
<gene>
    <name evidence="1" type="ORF">K3G42_031133</name>
</gene>
<protein>
    <submittedName>
        <fullName evidence="1">Uncharacterized protein</fullName>
    </submittedName>
</protein>
<organism evidence="1 2">
    <name type="scientific">Sphaerodactylus townsendi</name>
    <dbReference type="NCBI Taxonomy" id="933632"/>
    <lineage>
        <taxon>Eukaryota</taxon>
        <taxon>Metazoa</taxon>
        <taxon>Chordata</taxon>
        <taxon>Craniata</taxon>
        <taxon>Vertebrata</taxon>
        <taxon>Euteleostomi</taxon>
        <taxon>Lepidosauria</taxon>
        <taxon>Squamata</taxon>
        <taxon>Bifurcata</taxon>
        <taxon>Gekkota</taxon>
        <taxon>Sphaerodactylidae</taxon>
        <taxon>Sphaerodactylus</taxon>
    </lineage>
</organism>
<accession>A0ACB8ELV6</accession>
<keyword evidence="2" id="KW-1185">Reference proteome</keyword>
<dbReference type="Proteomes" id="UP000827872">
    <property type="component" value="Linkage Group LG03"/>
</dbReference>
<evidence type="ECO:0000313" key="1">
    <source>
        <dbReference type="EMBL" id="KAH7993478.1"/>
    </source>
</evidence>